<keyword evidence="4" id="KW-1185">Reference proteome</keyword>
<dbReference type="EMBL" id="AP024749">
    <property type="protein sequence ID" value="BCY28183.1"/>
    <property type="molecule type" value="Genomic_DNA"/>
</dbReference>
<dbReference type="InterPro" id="IPR029058">
    <property type="entry name" value="AB_hydrolase_fold"/>
</dbReference>
<dbReference type="GO" id="GO:0016787">
    <property type="term" value="F:hydrolase activity"/>
    <property type="evidence" value="ECO:0007669"/>
    <property type="project" value="UniProtKB-KW"/>
</dbReference>
<name>A0ABM7SBL5_9FLAO</name>
<gene>
    <name evidence="3" type="ORF">KK2020170_10510</name>
</gene>
<evidence type="ECO:0000313" key="4">
    <source>
        <dbReference type="Proteomes" id="UP000825258"/>
    </source>
</evidence>
<protein>
    <submittedName>
        <fullName evidence="3">Alpha/beta hydrolase</fullName>
    </submittedName>
</protein>
<evidence type="ECO:0000259" key="2">
    <source>
        <dbReference type="Pfam" id="PF00561"/>
    </source>
</evidence>
<sequence>MELLYSKIEGKGKPFLILHGFLGMSDNWKTLGGQFAEEGFEVHMLDMRNHGRSFHSEDFSYEVMAQDVVYYCEQNNLNDIILLGHSMGGKIAMQVVSEKPELVNKLIVADIGPKYYAPHHQLILKALNSVDFSKKPSRKEIEEILKESIKDFGTRQFLLKSLYWKNSDELAFRFNLEVFNEKIQEVGKALSSESKFLKPALFLRGEKSNYILDEDFLVIQHHFPNVKIKTISNAGHWLHAENPDDFYKEVIVFLKK</sequence>
<proteinExistence type="predicted"/>
<organism evidence="3 4">
    <name type="scientific">Flavobacterium okayamense</name>
    <dbReference type="NCBI Taxonomy" id="2830782"/>
    <lineage>
        <taxon>Bacteria</taxon>
        <taxon>Pseudomonadati</taxon>
        <taxon>Bacteroidota</taxon>
        <taxon>Flavobacteriia</taxon>
        <taxon>Flavobacteriales</taxon>
        <taxon>Flavobacteriaceae</taxon>
        <taxon>Flavobacterium</taxon>
    </lineage>
</organism>
<evidence type="ECO:0000313" key="3">
    <source>
        <dbReference type="EMBL" id="BCY28183.1"/>
    </source>
</evidence>
<dbReference type="Proteomes" id="UP000825258">
    <property type="component" value="Chromosome"/>
</dbReference>
<dbReference type="PANTHER" id="PTHR46118:SF4">
    <property type="entry name" value="PROTEIN ABHD11"/>
    <property type="match status" value="1"/>
</dbReference>
<accession>A0ABM7SBL5</accession>
<dbReference type="Gene3D" id="3.40.50.1820">
    <property type="entry name" value="alpha/beta hydrolase"/>
    <property type="match status" value="1"/>
</dbReference>
<dbReference type="InterPro" id="IPR000073">
    <property type="entry name" value="AB_hydrolase_1"/>
</dbReference>
<feature type="domain" description="AB hydrolase-1" evidence="2">
    <location>
        <begin position="13"/>
        <end position="123"/>
    </location>
</feature>
<reference evidence="3 4" key="1">
    <citation type="submission" date="2021-06" db="EMBL/GenBank/DDBJ databases">
        <title>Whole genome sequences of Flavobacterium sp. KK2020170 and assembly.</title>
        <authorList>
            <person name="Kitahara K."/>
            <person name="Miyoshi S."/>
            <person name="Uesaka K."/>
        </authorList>
    </citation>
    <scope>NUCLEOTIDE SEQUENCE [LARGE SCALE GENOMIC DNA]</scope>
    <source>
        <strain evidence="3 4">KK2020170</strain>
    </source>
</reference>
<keyword evidence="1 3" id="KW-0378">Hydrolase</keyword>
<dbReference type="Pfam" id="PF00561">
    <property type="entry name" value="Abhydrolase_1"/>
    <property type="match status" value="1"/>
</dbReference>
<dbReference type="PANTHER" id="PTHR46118">
    <property type="entry name" value="PROTEIN ABHD11"/>
    <property type="match status" value="1"/>
</dbReference>
<evidence type="ECO:0000256" key="1">
    <source>
        <dbReference type="ARBA" id="ARBA00022801"/>
    </source>
</evidence>
<dbReference type="SUPFAM" id="SSF53474">
    <property type="entry name" value="alpha/beta-Hydrolases"/>
    <property type="match status" value="1"/>
</dbReference>